<evidence type="ECO:0000256" key="4">
    <source>
        <dbReference type="ARBA" id="ARBA00023212"/>
    </source>
</evidence>
<dbReference type="GO" id="GO:0035082">
    <property type="term" value="P:axoneme assembly"/>
    <property type="evidence" value="ECO:0007669"/>
    <property type="project" value="TreeGrafter"/>
</dbReference>
<proteinExistence type="predicted"/>
<dbReference type="OMA" id="KMNVFRY"/>
<evidence type="ECO:0000256" key="2">
    <source>
        <dbReference type="ARBA" id="ARBA00022490"/>
    </source>
</evidence>
<comment type="subcellular location">
    <subcellularLocation>
        <location evidence="1">Cytoplasm</location>
        <location evidence="1">Cytoskeleton</location>
        <location evidence="1">Cilium axoneme</location>
    </subcellularLocation>
</comment>
<organism evidence="6 7">
    <name type="scientific">Aedes aegypti</name>
    <name type="common">Yellowfever mosquito</name>
    <name type="synonym">Culex aegypti</name>
    <dbReference type="NCBI Taxonomy" id="7159"/>
    <lineage>
        <taxon>Eukaryota</taxon>
        <taxon>Metazoa</taxon>
        <taxon>Ecdysozoa</taxon>
        <taxon>Arthropoda</taxon>
        <taxon>Hexapoda</taxon>
        <taxon>Insecta</taxon>
        <taxon>Pterygota</taxon>
        <taxon>Neoptera</taxon>
        <taxon>Endopterygota</taxon>
        <taxon>Diptera</taxon>
        <taxon>Nematocera</taxon>
        <taxon>Culicoidea</taxon>
        <taxon>Culicidae</taxon>
        <taxon>Culicinae</taxon>
        <taxon>Aedini</taxon>
        <taxon>Aedes</taxon>
        <taxon>Stegomyia</taxon>
    </lineage>
</organism>
<dbReference type="GO" id="GO:0060294">
    <property type="term" value="P:cilium movement involved in cell motility"/>
    <property type="evidence" value="ECO:0007669"/>
    <property type="project" value="InterPro"/>
</dbReference>
<dbReference type="GO" id="GO:0001534">
    <property type="term" value="C:radial spoke"/>
    <property type="evidence" value="ECO:0007669"/>
    <property type="project" value="InterPro"/>
</dbReference>
<keyword evidence="3" id="KW-0969">Cilium</keyword>
<evidence type="ECO:0000313" key="6">
    <source>
        <dbReference type="EMBL" id="EAT42866.1"/>
    </source>
</evidence>
<protein>
    <submittedName>
        <fullName evidence="6">AAEL005630-PA</fullName>
    </submittedName>
</protein>
<keyword evidence="4" id="KW-0206">Cytoskeleton</keyword>
<dbReference type="KEGG" id="aag:5566764"/>
<dbReference type="HOGENOM" id="CLU_584308_0_0_1"/>
<reference evidence="6" key="3">
    <citation type="submission" date="2012-09" db="EMBL/GenBank/DDBJ databases">
        <authorList>
            <consortium name="VectorBase"/>
        </authorList>
    </citation>
    <scope>NUCLEOTIDE SEQUENCE</scope>
    <source>
        <strain evidence="6">Liverpool</strain>
    </source>
</reference>
<dbReference type="EMBL" id="CH477351">
    <property type="protein sequence ID" value="EAT42866.1"/>
    <property type="molecule type" value="Genomic_DNA"/>
</dbReference>
<dbReference type="PANTHER" id="PTHR13159">
    <property type="entry name" value="RADIAL SPOKEHEAD-RELATED"/>
    <property type="match status" value="1"/>
</dbReference>
<reference evidence="6" key="1">
    <citation type="submission" date="2005-10" db="EMBL/GenBank/DDBJ databases">
        <authorList>
            <person name="Loftus B.J."/>
            <person name="Nene V.M."/>
            <person name="Hannick L.I."/>
            <person name="Bidwell S."/>
            <person name="Haas B."/>
            <person name="Amedeo P."/>
            <person name="Orvis J."/>
            <person name="Wortman J.R."/>
            <person name="White O.R."/>
            <person name="Salzberg S."/>
            <person name="Shumway M."/>
            <person name="Koo H."/>
            <person name="Zhao Y."/>
            <person name="Holmes M."/>
            <person name="Miller J."/>
            <person name="Schatz M."/>
            <person name="Pop M."/>
            <person name="Pai G."/>
            <person name="Utterback T."/>
            <person name="Rogers Y.-H."/>
            <person name="Kravitz S."/>
            <person name="Fraser C.M."/>
        </authorList>
    </citation>
    <scope>NUCLEOTIDE SEQUENCE</scope>
    <source>
        <strain evidence="6">Liverpool</strain>
    </source>
</reference>
<name>A0A1S4FBE8_AEDAE</name>
<reference evidence="6" key="2">
    <citation type="journal article" date="2007" name="Science">
        <title>Genome sequence of Aedes aegypti, a major arbovirus vector.</title>
        <authorList>
            <person name="Nene V."/>
            <person name="Wortman J.R."/>
            <person name="Lawson D."/>
            <person name="Haas B."/>
            <person name="Kodira C."/>
            <person name="Tu Z.J."/>
            <person name="Loftus B."/>
            <person name="Xi Z."/>
            <person name="Megy K."/>
            <person name="Grabherr M."/>
            <person name="Ren Q."/>
            <person name="Zdobnov E.M."/>
            <person name="Lobo N.F."/>
            <person name="Campbell K.S."/>
            <person name="Brown S.E."/>
            <person name="Bonaldo M.F."/>
            <person name="Zhu J."/>
            <person name="Sinkins S.P."/>
            <person name="Hogenkamp D.G."/>
            <person name="Amedeo P."/>
            <person name="Arensburger P."/>
            <person name="Atkinson P.W."/>
            <person name="Bidwell S."/>
            <person name="Biedler J."/>
            <person name="Birney E."/>
            <person name="Bruggner R.V."/>
            <person name="Costas J."/>
            <person name="Coy M.R."/>
            <person name="Crabtree J."/>
            <person name="Crawford M."/>
            <person name="Debruyn B."/>
            <person name="Decaprio D."/>
            <person name="Eiglmeier K."/>
            <person name="Eisenstadt E."/>
            <person name="El-Dorry H."/>
            <person name="Gelbart W.M."/>
            <person name="Gomes S.L."/>
            <person name="Hammond M."/>
            <person name="Hannick L.I."/>
            <person name="Hogan J.R."/>
            <person name="Holmes M.H."/>
            <person name="Jaffe D."/>
            <person name="Johnston J.S."/>
            <person name="Kennedy R.C."/>
            <person name="Koo H."/>
            <person name="Kravitz S."/>
            <person name="Kriventseva E.V."/>
            <person name="Kulp D."/>
            <person name="Labutti K."/>
            <person name="Lee E."/>
            <person name="Li S."/>
            <person name="Lovin D.D."/>
            <person name="Mao C."/>
            <person name="Mauceli E."/>
            <person name="Menck C.F."/>
            <person name="Miller J.R."/>
            <person name="Montgomery P."/>
            <person name="Mori A."/>
            <person name="Nascimento A.L."/>
            <person name="Naveira H.F."/>
            <person name="Nusbaum C."/>
            <person name="O'leary S."/>
            <person name="Orvis J."/>
            <person name="Pertea M."/>
            <person name="Quesneville H."/>
            <person name="Reidenbach K.R."/>
            <person name="Rogers Y.H."/>
            <person name="Roth C.W."/>
            <person name="Schneider J.R."/>
            <person name="Schatz M."/>
            <person name="Shumway M."/>
            <person name="Stanke M."/>
            <person name="Stinson E.O."/>
            <person name="Tubio J.M."/>
            <person name="Vanzee J.P."/>
            <person name="Verjovski-Almeida S."/>
            <person name="Werner D."/>
            <person name="White O."/>
            <person name="Wyder S."/>
            <person name="Zeng Q."/>
            <person name="Zhao Q."/>
            <person name="Zhao Y."/>
            <person name="Hill C.A."/>
            <person name="Raikhel A.S."/>
            <person name="Soares M.B."/>
            <person name="Knudson D.L."/>
            <person name="Lee N.H."/>
            <person name="Galagan J."/>
            <person name="Salzberg S.L."/>
            <person name="Paulsen I.T."/>
            <person name="Dimopoulos G."/>
            <person name="Collins F.H."/>
            <person name="Birren B."/>
            <person name="Fraser-Liggett C.M."/>
            <person name="Severson D.W."/>
        </authorList>
    </citation>
    <scope>NUCLEOTIDE SEQUENCE [LARGE SCALE GENOMIC DNA]</scope>
    <source>
        <strain evidence="6">Liverpool</strain>
    </source>
</reference>
<evidence type="ECO:0000313" key="7">
    <source>
        <dbReference type="Proteomes" id="UP000682892"/>
    </source>
</evidence>
<sequence>MEGSFASSEIKNSYLEGDILQAKSQQDEKRLSIDNALINARNVLLSHVGENGDNLFSLLMRLISRILVEKPGNAVDLFEEYCRLVKQGHFVHPDLKLQDVKGAEHERKVEYARSVQRKVRSLEHLHSAPMWSQIGFTLPPSMDYFVDRQMELLRQVDGAKHVMFWGVVHTLSGSYYVIEMERDSFEAVQLELQLSQEKTEIARDVIEGLLRATVSDDTIISDWCGAESMVMEMIDQILEFAIPPDSDEQLATAVAVPVLDRIVEEAIDEAQEPEVELSMMGSLDVISCNATLASSDLSLNQLKFASAKALLEVKMNVFRYYVSSDPVEGQWTELPTGITLDKIINSCEIKRYFKGDLDAKLAGGFVERDHLRAVLARISMDRRACCRPSDESTQSQRLITERDVAIYYKATGFRRGWRQMNNEQIPKSAGWRKSDTWPGSYAYGKEFFIYSGWGIEGGC</sequence>
<dbReference type="InterPro" id="IPR006802">
    <property type="entry name" value="Radial_spoke"/>
</dbReference>
<evidence type="ECO:0000256" key="1">
    <source>
        <dbReference type="ARBA" id="ARBA00004430"/>
    </source>
</evidence>
<evidence type="ECO:0000256" key="5">
    <source>
        <dbReference type="ARBA" id="ARBA00023273"/>
    </source>
</evidence>
<keyword evidence="2" id="KW-0963">Cytoplasm</keyword>
<dbReference type="Proteomes" id="UP000682892">
    <property type="component" value="Unassembled WGS sequence"/>
</dbReference>
<dbReference type="Pfam" id="PF04712">
    <property type="entry name" value="Radial_spoke"/>
    <property type="match status" value="2"/>
</dbReference>
<dbReference type="PANTHER" id="PTHR13159:SF0">
    <property type="entry name" value="RADIAL SPOKE HEAD 6 HOMOLOG A"/>
    <property type="match status" value="1"/>
</dbReference>
<dbReference type="AlphaFoldDB" id="A0A1S4FBE8"/>
<dbReference type="OrthoDB" id="272202at2759"/>
<keyword evidence="5" id="KW-0966">Cell projection</keyword>
<gene>
    <name evidence="6" type="ORF">AaeL_AAEL005630</name>
</gene>
<evidence type="ECO:0000256" key="3">
    <source>
        <dbReference type="ARBA" id="ARBA00023069"/>
    </source>
</evidence>
<accession>A0A1S4FBE8</accession>